<gene>
    <name evidence="2" type="ORF">VXC91_20105</name>
</gene>
<accession>A0ABU7FJB6</accession>
<keyword evidence="3" id="KW-1185">Reference proteome</keyword>
<dbReference type="Proteomes" id="UP001333996">
    <property type="component" value="Unassembled WGS sequence"/>
</dbReference>
<protein>
    <submittedName>
        <fullName evidence="2">Acyl carrier protein</fullName>
    </submittedName>
</protein>
<dbReference type="SUPFAM" id="SSF47336">
    <property type="entry name" value="ACP-like"/>
    <property type="match status" value="1"/>
</dbReference>
<dbReference type="Pfam" id="PF00550">
    <property type="entry name" value="PP-binding"/>
    <property type="match status" value="1"/>
</dbReference>
<evidence type="ECO:0000259" key="1">
    <source>
        <dbReference type="PROSITE" id="PS50075"/>
    </source>
</evidence>
<name>A0ABU7FJB6_9ACTN</name>
<dbReference type="PROSITE" id="PS50075">
    <property type="entry name" value="CARRIER"/>
    <property type="match status" value="1"/>
</dbReference>
<dbReference type="EMBL" id="JAYWVC010000065">
    <property type="protein sequence ID" value="MED7824220.1"/>
    <property type="molecule type" value="Genomic_DNA"/>
</dbReference>
<dbReference type="Gene3D" id="1.10.1200.10">
    <property type="entry name" value="ACP-like"/>
    <property type="match status" value="1"/>
</dbReference>
<dbReference type="InterPro" id="IPR036736">
    <property type="entry name" value="ACP-like_sf"/>
</dbReference>
<evidence type="ECO:0000313" key="3">
    <source>
        <dbReference type="Proteomes" id="UP001333996"/>
    </source>
</evidence>
<evidence type="ECO:0000313" key="2">
    <source>
        <dbReference type="EMBL" id="MED7824220.1"/>
    </source>
</evidence>
<proteinExistence type="predicted"/>
<sequence length="96" mass="10495">MLTENTTTDGRSVETLILEEIQALLLDQNSDTDGLGLDETLMKAGLNSLMLAQLLIQLEDELGVDPFGDERSITDMRTVRDLVQAYQDALTPKAAA</sequence>
<organism evidence="2 3">
    <name type="scientific">Streptomyces chiangmaiensis</name>
    <dbReference type="NCBI Taxonomy" id="766497"/>
    <lineage>
        <taxon>Bacteria</taxon>
        <taxon>Bacillati</taxon>
        <taxon>Actinomycetota</taxon>
        <taxon>Actinomycetes</taxon>
        <taxon>Kitasatosporales</taxon>
        <taxon>Streptomycetaceae</taxon>
        <taxon>Streptomyces</taxon>
    </lineage>
</organism>
<dbReference type="RefSeq" id="WP_329508669.1">
    <property type="nucleotide sequence ID" value="NZ_BAAAYZ010000290.1"/>
</dbReference>
<reference evidence="2" key="1">
    <citation type="submission" date="2024-01" db="EMBL/GenBank/DDBJ databases">
        <title>First draft genome sequence data of TA4-1, the type strain of Gram-positive actinobacterium Streptomyces chiangmaiensis.</title>
        <authorList>
            <person name="Yasawong M."/>
            <person name="Nantapong N."/>
        </authorList>
    </citation>
    <scope>NUCLEOTIDE SEQUENCE</scope>
    <source>
        <strain evidence="2">TA4-1</strain>
    </source>
</reference>
<feature type="domain" description="Carrier" evidence="1">
    <location>
        <begin position="12"/>
        <end position="90"/>
    </location>
</feature>
<dbReference type="InterPro" id="IPR009081">
    <property type="entry name" value="PP-bd_ACP"/>
</dbReference>
<comment type="caution">
    <text evidence="2">The sequence shown here is derived from an EMBL/GenBank/DDBJ whole genome shotgun (WGS) entry which is preliminary data.</text>
</comment>